<dbReference type="Gene3D" id="3.10.350.10">
    <property type="entry name" value="LysM domain"/>
    <property type="match status" value="1"/>
</dbReference>
<evidence type="ECO:0000256" key="1">
    <source>
        <dbReference type="SAM" id="Phobius"/>
    </source>
</evidence>
<dbReference type="InterPro" id="IPR018392">
    <property type="entry name" value="LysM"/>
</dbReference>
<reference evidence="3" key="1">
    <citation type="submission" date="2007-04" db="EMBL/GenBank/DDBJ databases">
        <authorList>
            <consortium name="US DOE Joint Genome Institute"/>
            <person name="Copeland A."/>
            <person name="Lucas S."/>
            <person name="Lapidus A."/>
            <person name="Barry K."/>
            <person name="Detter J.C."/>
            <person name="Glavina del Rio T."/>
            <person name="Hammon N."/>
            <person name="Israni S."/>
            <person name="Dalin E."/>
            <person name="Tice H."/>
            <person name="Pitluck S."/>
            <person name="Chain P."/>
            <person name="Malfatti S."/>
            <person name="Shin M."/>
            <person name="Vergez L."/>
            <person name="Schmutz J."/>
            <person name="Larimer F."/>
            <person name="Land M."/>
            <person name="Hauser L."/>
            <person name="Kyrpides N."/>
            <person name="Mikhailova N."/>
            <person name="Miller C."/>
            <person name="Richardson P."/>
        </authorList>
    </citation>
    <scope>NUCLEOTIDE SEQUENCE</scope>
    <source>
        <strain evidence="3">PYR-GCK</strain>
    </source>
</reference>
<dbReference type="HOGENOM" id="CLU_116678_0_0_11"/>
<feature type="transmembrane region" description="Helical" evidence="1">
    <location>
        <begin position="111"/>
        <end position="132"/>
    </location>
</feature>
<accession>A4TCN8</accession>
<dbReference type="KEGG" id="mgi:Mflv_3955"/>
<keyword evidence="1" id="KW-0472">Membrane</keyword>
<evidence type="ECO:0000259" key="2">
    <source>
        <dbReference type="SMART" id="SM00257"/>
    </source>
</evidence>
<reference evidence="3" key="2">
    <citation type="journal article" date="2013" name="PLoS ONE">
        <title>A Gene Expression Study of the Activities of Aromatic Ring-Cleavage Dioxygenases in Mycobacterium gilvum PYR-GCK to Changes in Salinity and pH during Pyrene Degradation.</title>
        <authorList>
            <person name="Badejo A.C."/>
            <person name="Badejo A.O."/>
            <person name="Shin K.H."/>
            <person name="Chai Y.G."/>
        </authorList>
    </citation>
    <scope>NUCLEOTIDE SEQUENCE [LARGE SCALE GENOMIC DNA]</scope>
    <source>
        <strain evidence="3">PYR-GCK</strain>
    </source>
</reference>
<sequence length="203" mass="21906">MCSRRVVLSVASDSVRNSSITCSIHRTPDRVLFEHKSESEPRTKGRQMTILDDRQTWNEFERAPRLRVGDGRVRAVAPSRQPRPQRPAGAAVRYRGTGVLVSRASHRRRPITPMATVGLALVAGAITLWLGLVAQVGGVSGAETQMPGRLAVVQVQSGESLQHVARRVAPDAPVTEVVARIQELNELDSAAVDAGQTLIAPVA</sequence>
<protein>
    <submittedName>
        <fullName evidence="3">Peptidoglycan-binding LysM</fullName>
    </submittedName>
</protein>
<dbReference type="SMART" id="SM00257">
    <property type="entry name" value="LysM"/>
    <property type="match status" value="1"/>
</dbReference>
<evidence type="ECO:0000313" key="3">
    <source>
        <dbReference type="EMBL" id="ABP46426.1"/>
    </source>
</evidence>
<dbReference type="EMBL" id="CP000656">
    <property type="protein sequence ID" value="ABP46426.1"/>
    <property type="molecule type" value="Genomic_DNA"/>
</dbReference>
<keyword evidence="1" id="KW-1133">Transmembrane helix</keyword>
<keyword evidence="1" id="KW-0812">Transmembrane</keyword>
<dbReference type="InterPro" id="IPR036779">
    <property type="entry name" value="LysM_dom_sf"/>
</dbReference>
<feature type="domain" description="LysM" evidence="2">
    <location>
        <begin position="152"/>
        <end position="201"/>
    </location>
</feature>
<dbReference type="Pfam" id="PF01476">
    <property type="entry name" value="LysM"/>
    <property type="match status" value="1"/>
</dbReference>
<proteinExistence type="predicted"/>
<gene>
    <name evidence="3" type="ordered locus">Mflv_3955</name>
</gene>
<organism evidence="3">
    <name type="scientific">Mycolicibacterium gilvum (strain PYR-GCK)</name>
    <name type="common">Mycobacterium gilvum (strain PYR-GCK)</name>
    <dbReference type="NCBI Taxonomy" id="350054"/>
    <lineage>
        <taxon>Bacteria</taxon>
        <taxon>Bacillati</taxon>
        <taxon>Actinomycetota</taxon>
        <taxon>Actinomycetes</taxon>
        <taxon>Mycobacteriales</taxon>
        <taxon>Mycobacteriaceae</taxon>
        <taxon>Mycolicibacterium</taxon>
    </lineage>
</organism>
<dbReference type="eggNOG" id="COG1388">
    <property type="taxonomic scope" value="Bacteria"/>
</dbReference>
<dbReference type="AlphaFoldDB" id="A4TCN8"/>
<dbReference type="STRING" id="350054.Mflv_3955"/>
<name>A4TCN8_MYCGI</name>